<organism evidence="4 5">
    <name type="scientific">Artemia franciscana</name>
    <name type="common">Brine shrimp</name>
    <name type="synonym">Artemia sanfranciscana</name>
    <dbReference type="NCBI Taxonomy" id="6661"/>
    <lineage>
        <taxon>Eukaryota</taxon>
        <taxon>Metazoa</taxon>
        <taxon>Ecdysozoa</taxon>
        <taxon>Arthropoda</taxon>
        <taxon>Crustacea</taxon>
        <taxon>Branchiopoda</taxon>
        <taxon>Anostraca</taxon>
        <taxon>Artemiidae</taxon>
        <taxon>Artemia</taxon>
    </lineage>
</organism>
<evidence type="ECO:0000259" key="3">
    <source>
        <dbReference type="PROSITE" id="PS50157"/>
    </source>
</evidence>
<dbReference type="Proteomes" id="UP001187531">
    <property type="component" value="Unassembled WGS sequence"/>
</dbReference>
<dbReference type="PROSITE" id="PS00028">
    <property type="entry name" value="ZINC_FINGER_C2H2_1"/>
    <property type="match status" value="11"/>
</dbReference>
<feature type="region of interest" description="Disordered" evidence="2">
    <location>
        <begin position="679"/>
        <end position="710"/>
    </location>
</feature>
<evidence type="ECO:0000256" key="2">
    <source>
        <dbReference type="SAM" id="MobiDB-lite"/>
    </source>
</evidence>
<dbReference type="Gene3D" id="3.30.160.60">
    <property type="entry name" value="Classic Zinc Finger"/>
    <property type="match status" value="4"/>
</dbReference>
<gene>
    <name evidence="4" type="ORF">QYM36_011896</name>
</gene>
<dbReference type="InterPro" id="IPR013087">
    <property type="entry name" value="Znf_C2H2_type"/>
</dbReference>
<keyword evidence="1" id="KW-0862">Zinc</keyword>
<feature type="compositionally biased region" description="Basic and acidic residues" evidence="2">
    <location>
        <begin position="485"/>
        <end position="496"/>
    </location>
</feature>
<dbReference type="SMART" id="SM00355">
    <property type="entry name" value="ZnF_C2H2"/>
    <property type="match status" value="12"/>
</dbReference>
<evidence type="ECO:0000256" key="1">
    <source>
        <dbReference type="PROSITE-ProRule" id="PRU00042"/>
    </source>
</evidence>
<sequence length="1115" mass="126323">MALSLIGGLNMHRGSFQDHLSNTTQPNSNHASPNSDEEEQSSLQPAIQDWMTAQFFARTHMMQQEDASCGDDSCDAMNKQNDFDRGSKKRRKQPKPVRISEESGGVVKEAKMEIKDEEENSQSDSGERSSIRMESNESSEVGKFLCPYCNEALESEPQLVMHFQEYHVNKIIFEQLKRQQLEEQILLQQQHQLLSQGHDAINPFRYQLPAWRKDTESPERTPNASPKGEAKQDTLGVKAPFQLPPDKMSNAVIHPGMLPFPPNPFLFPFVNSAPTMQSGQVVPTNGPQIRIFNPEAYCELCNKEFCNKYFLKTHKANKHGIYSETTPSSQGSQQSSTYQNGFQQIPPQAIDSRVNITSQEASPKQPYLKPLNGPELQLNESKVQVNISNSVFSPASSQGLLSSLMKPGTIINPDAYCELCQKEFCNKYFLKRHKSKIHGIQENSSNGNTPMPQSSSSPVASSGKNSNYPFFASEYISSIAGTSAKSDREEKSKDDPQQTFSHCVSENKERMDQEKLRELGVQNIEAFCDFCFKEFCNKETLKIHKWKKHGVPLKESPGIGSDYQNLPLDLTRGIDNSKSEEEQDQACRICNMSFQNQYLLRMHESYFHSSKPEGVVRDFSTELKQKADEPKSESSDDLQKLQTMIKDLSGQDLDKTMCKICVRPVEKKLFPTHMLKEHGSILEGNQEQSTRELSSHNKDVRKRSSESGGHQTFCDICRKDFFAAYFLQVHMQTVHGVGVNAVNPFSLPDNTGRSFVDRITGKNEEIKKRNSSQPPRSYCEICNKELCNKYFMKTHMLKMHGISVEAGSPLQGVSCEICQKELSSKYFLKVHKQNAHGIYDEHPLKEEEGISAHALPQEFCPLCQKPFKNPKWLKMHLTQDHGEQGRETWHSIMSDRQKQQEKMPSPLCSTCGDSFPDVVSLQVHIIKHHPSQQMSEISASDDQISKNSKAIQSSELMTPKRTSIKKKSGSSDKFRCKKCWKRFPTKELCLYHLLSKHRRNRLSASISVRRKSAKFRCKACGYQSRDLQALKLHIKNKHKKSGCNLDHLPKSFAVPQVPVDSGRFHMQAFLMAEPINDDSNYESSQVVPSVVYLPVSQKISSPVSITFTLTPAQEI</sequence>
<keyword evidence="1" id="KW-0863">Zinc-finger</keyword>
<feature type="region of interest" description="Disordered" evidence="2">
    <location>
        <begin position="482"/>
        <end position="507"/>
    </location>
</feature>
<proteinExistence type="predicted"/>
<keyword evidence="1" id="KW-0479">Metal-binding</keyword>
<comment type="caution">
    <text evidence="4">The sequence shown here is derived from an EMBL/GenBank/DDBJ whole genome shotgun (WGS) entry which is preliminary data.</text>
</comment>
<keyword evidence="5" id="KW-1185">Reference proteome</keyword>
<dbReference type="PANTHER" id="PTHR21190:SF1">
    <property type="entry name" value="GH10077P"/>
    <property type="match status" value="1"/>
</dbReference>
<name>A0AA88KZD7_ARTSF</name>
<accession>A0AA88KZD7</accession>
<reference evidence="4" key="1">
    <citation type="submission" date="2023-07" db="EMBL/GenBank/DDBJ databases">
        <title>Chromosome-level genome assembly of Artemia franciscana.</title>
        <authorList>
            <person name="Jo E."/>
        </authorList>
    </citation>
    <scope>NUCLEOTIDE SEQUENCE</scope>
    <source>
        <tissue evidence="4">Whole body</tissue>
    </source>
</reference>
<dbReference type="AlphaFoldDB" id="A0AA88KZD7"/>
<feature type="compositionally biased region" description="Basic and acidic residues" evidence="2">
    <location>
        <begin position="689"/>
        <end position="705"/>
    </location>
</feature>
<feature type="region of interest" description="Disordered" evidence="2">
    <location>
        <begin position="210"/>
        <end position="234"/>
    </location>
</feature>
<feature type="region of interest" description="Disordered" evidence="2">
    <location>
        <begin position="78"/>
        <end position="136"/>
    </location>
</feature>
<dbReference type="PANTHER" id="PTHR21190">
    <property type="entry name" value="GH10077P"/>
    <property type="match status" value="1"/>
</dbReference>
<evidence type="ECO:0000313" key="4">
    <source>
        <dbReference type="EMBL" id="KAK2710517.1"/>
    </source>
</evidence>
<feature type="domain" description="C2H2-type" evidence="3">
    <location>
        <begin position="415"/>
        <end position="443"/>
    </location>
</feature>
<feature type="compositionally biased region" description="Polar residues" evidence="2">
    <location>
        <begin position="441"/>
        <end position="453"/>
    </location>
</feature>
<dbReference type="EMBL" id="JAVRJZ010000016">
    <property type="protein sequence ID" value="KAK2710517.1"/>
    <property type="molecule type" value="Genomic_DNA"/>
</dbReference>
<feature type="domain" description="C2H2-type" evidence="3">
    <location>
        <begin position="585"/>
        <end position="613"/>
    </location>
</feature>
<feature type="region of interest" description="Disordered" evidence="2">
    <location>
        <begin position="440"/>
        <end position="462"/>
    </location>
</feature>
<protein>
    <recommendedName>
        <fullName evidence="3">C2H2-type domain-containing protein</fullName>
    </recommendedName>
</protein>
<dbReference type="PROSITE" id="PS50157">
    <property type="entry name" value="ZINC_FINGER_C2H2_2"/>
    <property type="match status" value="2"/>
</dbReference>
<dbReference type="GO" id="GO:0008270">
    <property type="term" value="F:zinc ion binding"/>
    <property type="evidence" value="ECO:0007669"/>
    <property type="project" value="UniProtKB-KW"/>
</dbReference>
<feature type="region of interest" description="Disordered" evidence="2">
    <location>
        <begin position="14"/>
        <end position="43"/>
    </location>
</feature>
<evidence type="ECO:0000313" key="5">
    <source>
        <dbReference type="Proteomes" id="UP001187531"/>
    </source>
</evidence>
<feature type="compositionally biased region" description="Polar residues" evidence="2">
    <location>
        <begin position="18"/>
        <end position="34"/>
    </location>
</feature>
<feature type="compositionally biased region" description="Basic and acidic residues" evidence="2">
    <location>
        <begin position="125"/>
        <end position="135"/>
    </location>
</feature>